<name>A0A498RAT9_9FIRM</name>
<dbReference type="Gene3D" id="3.40.190.10">
    <property type="entry name" value="Periplasmic binding protein-like II"/>
    <property type="match status" value="1"/>
</dbReference>
<keyword evidence="3" id="KW-0472">Membrane</keyword>
<dbReference type="AlphaFoldDB" id="A0A498RAT9"/>
<keyword evidence="1" id="KW-1003">Cell membrane</keyword>
<evidence type="ECO:0008006" key="8">
    <source>
        <dbReference type="Google" id="ProtNLM"/>
    </source>
</evidence>
<gene>
    <name evidence="6" type="ORF">LUCI_5154</name>
</gene>
<dbReference type="CDD" id="cd13585">
    <property type="entry name" value="PBP2_TMBP_like"/>
    <property type="match status" value="1"/>
</dbReference>
<dbReference type="RefSeq" id="WP_122630705.1">
    <property type="nucleotide sequence ID" value="NZ_UPPP01000134.1"/>
</dbReference>
<dbReference type="InterPro" id="IPR006059">
    <property type="entry name" value="SBP"/>
</dbReference>
<dbReference type="PANTHER" id="PTHR43649">
    <property type="entry name" value="ARABINOSE-BINDING PROTEIN-RELATED"/>
    <property type="match status" value="1"/>
</dbReference>
<accession>A0A498RAT9</accession>
<proteinExistence type="predicted"/>
<dbReference type="Proteomes" id="UP000277811">
    <property type="component" value="Unassembled WGS sequence"/>
</dbReference>
<dbReference type="SUPFAM" id="SSF53850">
    <property type="entry name" value="Periplasmic binding protein-like II"/>
    <property type="match status" value="1"/>
</dbReference>
<sequence length="424" mass="46478">MLIKRVIALILTLFIVAATIAGCGGSSSTAKKEEPITIKVAAWNIAADALKAEIAGFQKKYPNIKVEVQYVDADYTKIMPRLVSGTEVPDIIAIQNRDFPAFMKKFPNGFVDITAKTAELKEKFISAAWEPTMLGGKVYAMPWDMGPAAVYYRKDLFQQAGIDPAKIVSWDDYIEAGKKLKEHFGGDVVMTGYSPDFDLYEELFSELGGNYSTPDGKIDIASEKSKQALTMIKKFVDAGIAINIKDWNGRITAVKNGKIASVIYPVWYAGSLMNDIADQKGKWGVMPLPAFTAGGNNQANLGGSVLTIAKQSKNPEAAWTFLEYCLATDEGQTVMLKYGLFPSYKPFYENAVFKQTNDYFGIPLYQFFAKQADKIPPMNHGAIMLDAKKPLQDMMMAVVGGQDIDQATAAAAQDIAKRTGLPVK</sequence>
<evidence type="ECO:0000256" key="4">
    <source>
        <dbReference type="ARBA" id="ARBA00023139"/>
    </source>
</evidence>
<keyword evidence="4" id="KW-0564">Palmitate</keyword>
<keyword evidence="5" id="KW-0449">Lipoprotein</keyword>
<dbReference type="EMBL" id="UPPP01000134">
    <property type="protein sequence ID" value="VBB09856.1"/>
    <property type="molecule type" value="Genomic_DNA"/>
</dbReference>
<reference evidence="6 7" key="1">
    <citation type="submission" date="2018-06" db="EMBL/GenBank/DDBJ databases">
        <authorList>
            <person name="Strepis N."/>
        </authorList>
    </citation>
    <scope>NUCLEOTIDE SEQUENCE [LARGE SCALE GENOMIC DNA]</scope>
    <source>
        <strain evidence="6">LUCI</strain>
    </source>
</reference>
<evidence type="ECO:0000256" key="3">
    <source>
        <dbReference type="ARBA" id="ARBA00023136"/>
    </source>
</evidence>
<evidence type="ECO:0000256" key="2">
    <source>
        <dbReference type="ARBA" id="ARBA00022729"/>
    </source>
</evidence>
<keyword evidence="2" id="KW-0732">Signal</keyword>
<evidence type="ECO:0000313" key="7">
    <source>
        <dbReference type="Proteomes" id="UP000277811"/>
    </source>
</evidence>
<evidence type="ECO:0000313" key="6">
    <source>
        <dbReference type="EMBL" id="VBB09856.1"/>
    </source>
</evidence>
<dbReference type="PANTHER" id="PTHR43649:SF33">
    <property type="entry name" value="POLYGALACTURONAN_RHAMNOGALACTURONAN-BINDING PROTEIN YTCQ"/>
    <property type="match status" value="1"/>
</dbReference>
<evidence type="ECO:0000256" key="1">
    <source>
        <dbReference type="ARBA" id="ARBA00022475"/>
    </source>
</evidence>
<dbReference type="Pfam" id="PF01547">
    <property type="entry name" value="SBP_bac_1"/>
    <property type="match status" value="1"/>
</dbReference>
<protein>
    <recommendedName>
        <fullName evidence="8">Bacterial extracellular solute-binding protein</fullName>
    </recommendedName>
</protein>
<dbReference type="OrthoDB" id="9768630at2"/>
<dbReference type="InterPro" id="IPR050490">
    <property type="entry name" value="Bact_solute-bd_prot1"/>
</dbReference>
<dbReference type="PROSITE" id="PS51257">
    <property type="entry name" value="PROKAR_LIPOPROTEIN"/>
    <property type="match status" value="1"/>
</dbReference>
<organism evidence="6 7">
    <name type="scientific">Lucifera butyrica</name>
    <dbReference type="NCBI Taxonomy" id="1351585"/>
    <lineage>
        <taxon>Bacteria</taxon>
        <taxon>Bacillati</taxon>
        <taxon>Bacillota</taxon>
        <taxon>Negativicutes</taxon>
        <taxon>Veillonellales</taxon>
        <taxon>Veillonellaceae</taxon>
        <taxon>Lucifera</taxon>
    </lineage>
</organism>
<keyword evidence="7" id="KW-1185">Reference proteome</keyword>
<evidence type="ECO:0000256" key="5">
    <source>
        <dbReference type="ARBA" id="ARBA00023288"/>
    </source>
</evidence>